<comment type="similarity">
    <text evidence="2">Belongs to the adenylyl cyclase class-3 family.</text>
</comment>
<dbReference type="EMBL" id="CCAZ020000001">
    <property type="protein sequence ID" value="CEG08051.1"/>
    <property type="molecule type" value="Genomic_DNA"/>
</dbReference>
<feature type="transmembrane region" description="Helical" evidence="7">
    <location>
        <begin position="359"/>
        <end position="378"/>
    </location>
</feature>
<dbReference type="Proteomes" id="UP000035762">
    <property type="component" value="Unassembled WGS sequence"/>
</dbReference>
<evidence type="ECO:0000256" key="3">
    <source>
        <dbReference type="ARBA" id="ARBA00022475"/>
    </source>
</evidence>
<name>A0A090MKV2_AFIFE</name>
<dbReference type="SMART" id="SM01080">
    <property type="entry name" value="CHASE2"/>
    <property type="match status" value="1"/>
</dbReference>
<keyword evidence="3" id="KW-1003">Cell membrane</keyword>
<keyword evidence="4 7" id="KW-0812">Transmembrane</keyword>
<evidence type="ECO:0000256" key="4">
    <source>
        <dbReference type="ARBA" id="ARBA00022692"/>
    </source>
</evidence>
<dbReference type="PANTHER" id="PTHR43081">
    <property type="entry name" value="ADENYLATE CYCLASE, TERMINAL-DIFFERENTIATION SPECIFIC-RELATED"/>
    <property type="match status" value="1"/>
</dbReference>
<feature type="transmembrane region" description="Helical" evidence="7">
    <location>
        <begin position="385"/>
        <end position="406"/>
    </location>
</feature>
<dbReference type="CDD" id="cd07302">
    <property type="entry name" value="CHD"/>
    <property type="match status" value="1"/>
</dbReference>
<evidence type="ECO:0000256" key="2">
    <source>
        <dbReference type="ARBA" id="ARBA00005381"/>
    </source>
</evidence>
<evidence type="ECO:0000256" key="1">
    <source>
        <dbReference type="ARBA" id="ARBA00004196"/>
    </source>
</evidence>
<dbReference type="InterPro" id="IPR007890">
    <property type="entry name" value="CHASE2"/>
</dbReference>
<feature type="transmembrane region" description="Helical" evidence="7">
    <location>
        <begin position="412"/>
        <end position="435"/>
    </location>
</feature>
<proteinExistence type="inferred from homology"/>
<dbReference type="PANTHER" id="PTHR43081:SF1">
    <property type="entry name" value="ADENYLATE CYCLASE, TERMINAL-DIFFERENTIATION SPECIFIC"/>
    <property type="match status" value="1"/>
</dbReference>
<dbReference type="OrthoDB" id="9789782at2"/>
<gene>
    <name evidence="9" type="primary">cyaB_1</name>
    <name evidence="9" type="ORF">BN961_01459</name>
</gene>
<comment type="subcellular location">
    <subcellularLocation>
        <location evidence="1">Cell envelope</location>
    </subcellularLocation>
</comment>
<sequence length="745" mass="81921">MSLSRSLLRRPFWLARRFGYARILCLGLLAAIVGLRAIDPVPLEELRLRVFDLYQILKPRKAVERPVVIVDLDEASLARFGQWPWPRTRVADLVSRLTEAGAAVIAFDIVFAEPDRLSPSRAVESFRGLDEAIRTQLKSLPDNDQIFAEALRRSPAVLGESGLPYLTLVPAADPPPLGLATLGGDPSPYLLNFPGRLRNIPVLEQAAPGRGLFTIRTERDGIVRRIPLIMMAQGDLMPSLTFDMLRVAVKADTLLVKSDEAGVKSVGVPGFEIPTDRNGQLWVYFGRHDPARYVSATDVLDGKAGSDVFSRKLVIIGTSAIGLLDTKTTPLDRVMPGVEIHAQVLENVLTDSVLSQPNYAFGAEIVAAILFGLLIVWLAPVLTPVSLLLLGGAVAALLAGTSWYLFVRERLLVDFTFPLLASTAVYLTLVFNGYVREQAQRRRIRSAFGQYLSPALVEQLAQAPERLVLGGEEREMTVMFSDVRGFTTISESFRHDPQGLTSLMNRLLTPLTDAIIERKGTIDKYMGDAIMAFWNAPLDDAEHAINACEAALDMLNEVGDLNARRAKEAAEQGKPFMPLNVGIGLNTGLCVVGNMGSSLRFDYSVLGDSVNLASRLESQSATYGVPIIVGSKTAVAAQERLAILEMDPVTVKGKQEPEVIYAILGRADLANSERFQRLRNHTIDMIWRYRSRDWDGALNAMEKARALDDDNRLKTLFALYAGRIGAFRTAPPPPDWNGVYAMTMK</sequence>
<dbReference type="GO" id="GO:0006171">
    <property type="term" value="P:cAMP biosynthetic process"/>
    <property type="evidence" value="ECO:0007669"/>
    <property type="project" value="TreeGrafter"/>
</dbReference>
<feature type="domain" description="Guanylate cyclase" evidence="8">
    <location>
        <begin position="477"/>
        <end position="617"/>
    </location>
</feature>
<dbReference type="Gene3D" id="3.30.70.1230">
    <property type="entry name" value="Nucleotide cyclase"/>
    <property type="match status" value="1"/>
</dbReference>
<reference evidence="9 10" key="1">
    <citation type="journal article" date="2014" name="Genome Announc.">
        <title>Genome Sequence of Afipia felis Strain 76713, Isolated in Hospital Water Using an Amoeba Co-Culture Procedure.</title>
        <authorList>
            <person name="Benamar S."/>
            <person name="La Scola B."/>
            <person name="Croce O."/>
        </authorList>
    </citation>
    <scope>NUCLEOTIDE SEQUENCE [LARGE SCALE GENOMIC DNA]</scope>
    <source>
        <strain evidence="9 10">76713</strain>
    </source>
</reference>
<comment type="caution">
    <text evidence="9">The sequence shown here is derived from an EMBL/GenBank/DDBJ whole genome shotgun (WGS) entry which is preliminary data.</text>
</comment>
<dbReference type="SUPFAM" id="SSF55073">
    <property type="entry name" value="Nucleotide cyclase"/>
    <property type="match status" value="1"/>
</dbReference>
<evidence type="ECO:0000256" key="5">
    <source>
        <dbReference type="ARBA" id="ARBA00022989"/>
    </source>
</evidence>
<keyword evidence="6 7" id="KW-0472">Membrane</keyword>
<dbReference type="SMART" id="SM00044">
    <property type="entry name" value="CYCc"/>
    <property type="match status" value="1"/>
</dbReference>
<dbReference type="InterPro" id="IPR050697">
    <property type="entry name" value="Adenylyl/Guanylyl_Cyclase_3/4"/>
</dbReference>
<dbReference type="InterPro" id="IPR001054">
    <property type="entry name" value="A/G_cyclase"/>
</dbReference>
<protein>
    <submittedName>
        <fullName evidence="9">Adenylate cyclase 2</fullName>
    </submittedName>
</protein>
<evidence type="ECO:0000259" key="8">
    <source>
        <dbReference type="PROSITE" id="PS50125"/>
    </source>
</evidence>
<dbReference type="FunFam" id="3.30.70.1230:FF:000016">
    <property type="entry name" value="Adenylate/guanylate cyclase domain-containing protein"/>
    <property type="match status" value="1"/>
</dbReference>
<evidence type="ECO:0000313" key="10">
    <source>
        <dbReference type="Proteomes" id="UP000035762"/>
    </source>
</evidence>
<dbReference type="GO" id="GO:0004016">
    <property type="term" value="F:adenylate cyclase activity"/>
    <property type="evidence" value="ECO:0007669"/>
    <property type="project" value="UniProtKB-ARBA"/>
</dbReference>
<dbReference type="Pfam" id="PF00211">
    <property type="entry name" value="Guanylate_cyc"/>
    <property type="match status" value="1"/>
</dbReference>
<dbReference type="PROSITE" id="PS50125">
    <property type="entry name" value="GUANYLATE_CYCLASE_2"/>
    <property type="match status" value="1"/>
</dbReference>
<dbReference type="GO" id="GO:0035556">
    <property type="term" value="P:intracellular signal transduction"/>
    <property type="evidence" value="ECO:0007669"/>
    <property type="project" value="InterPro"/>
</dbReference>
<evidence type="ECO:0000256" key="7">
    <source>
        <dbReference type="SAM" id="Phobius"/>
    </source>
</evidence>
<keyword evidence="10" id="KW-1185">Reference proteome</keyword>
<organism evidence="9 10">
    <name type="scientific">Afipia felis</name>
    <name type="common">Cat scratch disease bacillus</name>
    <dbReference type="NCBI Taxonomy" id="1035"/>
    <lineage>
        <taxon>Bacteria</taxon>
        <taxon>Pseudomonadati</taxon>
        <taxon>Pseudomonadota</taxon>
        <taxon>Alphaproteobacteria</taxon>
        <taxon>Hyphomicrobiales</taxon>
        <taxon>Nitrobacteraceae</taxon>
        <taxon>Afipia</taxon>
    </lineage>
</organism>
<dbReference type="AlphaFoldDB" id="A0A090MKV2"/>
<dbReference type="Pfam" id="PF05226">
    <property type="entry name" value="CHASE2"/>
    <property type="match status" value="1"/>
</dbReference>
<accession>A0A090MKV2</accession>
<evidence type="ECO:0000256" key="6">
    <source>
        <dbReference type="ARBA" id="ARBA00023136"/>
    </source>
</evidence>
<dbReference type="GO" id="GO:0030313">
    <property type="term" value="C:cell envelope"/>
    <property type="evidence" value="ECO:0007669"/>
    <property type="project" value="UniProtKB-SubCell"/>
</dbReference>
<dbReference type="STRING" id="1035.BN961_01459"/>
<keyword evidence="5 7" id="KW-1133">Transmembrane helix</keyword>
<dbReference type="InterPro" id="IPR029787">
    <property type="entry name" value="Nucleotide_cyclase"/>
</dbReference>
<dbReference type="RefSeq" id="WP_048756072.1">
    <property type="nucleotide sequence ID" value="NZ_CCAZ020000001.1"/>
</dbReference>
<evidence type="ECO:0000313" key="9">
    <source>
        <dbReference type="EMBL" id="CEG08051.1"/>
    </source>
</evidence>